<accession>A0A644WVM0</accession>
<dbReference type="InterPro" id="IPR009936">
    <property type="entry name" value="DUF1468"/>
</dbReference>
<reference evidence="3" key="1">
    <citation type="submission" date="2019-08" db="EMBL/GenBank/DDBJ databases">
        <authorList>
            <person name="Kucharzyk K."/>
            <person name="Murdoch R.W."/>
            <person name="Higgins S."/>
            <person name="Loffler F."/>
        </authorList>
    </citation>
    <scope>NUCLEOTIDE SEQUENCE</scope>
</reference>
<feature type="transmembrane region" description="Helical" evidence="1">
    <location>
        <begin position="118"/>
        <end position="136"/>
    </location>
</feature>
<keyword evidence="1" id="KW-0812">Transmembrane</keyword>
<evidence type="ECO:0000259" key="2">
    <source>
        <dbReference type="Pfam" id="PF07331"/>
    </source>
</evidence>
<sequence>MNKAGLVFVGISIAVALFFMIPAFSMPGGSSDGAPGPGYFPIIISVIIIILSVLQGVFYLREDKKSFDQDVTQRKNKPILFVVCITILAYTILFAFIPFIPLTIVAVGFLNWLFGKQWVPNLIFSVVFTLIIYVIFSKFLHVML</sequence>
<comment type="caution">
    <text evidence="3">The sequence shown here is derived from an EMBL/GenBank/DDBJ whole genome shotgun (WGS) entry which is preliminary data.</text>
</comment>
<protein>
    <recommendedName>
        <fullName evidence="2">DUF1468 domain-containing protein</fullName>
    </recommendedName>
</protein>
<dbReference type="EMBL" id="VSSQ01001200">
    <property type="protein sequence ID" value="MPM06123.1"/>
    <property type="molecule type" value="Genomic_DNA"/>
</dbReference>
<keyword evidence="1" id="KW-1133">Transmembrane helix</keyword>
<dbReference type="Pfam" id="PF07331">
    <property type="entry name" value="TctB"/>
    <property type="match status" value="1"/>
</dbReference>
<proteinExistence type="predicted"/>
<dbReference type="AlphaFoldDB" id="A0A644WVM0"/>
<name>A0A644WVM0_9ZZZZ</name>
<evidence type="ECO:0000256" key="1">
    <source>
        <dbReference type="SAM" id="Phobius"/>
    </source>
</evidence>
<feature type="transmembrane region" description="Helical" evidence="1">
    <location>
        <begin position="38"/>
        <end position="58"/>
    </location>
</feature>
<feature type="domain" description="DUF1468" evidence="2">
    <location>
        <begin position="4"/>
        <end position="144"/>
    </location>
</feature>
<feature type="transmembrane region" description="Helical" evidence="1">
    <location>
        <begin position="79"/>
        <end position="112"/>
    </location>
</feature>
<organism evidence="3">
    <name type="scientific">bioreactor metagenome</name>
    <dbReference type="NCBI Taxonomy" id="1076179"/>
    <lineage>
        <taxon>unclassified sequences</taxon>
        <taxon>metagenomes</taxon>
        <taxon>ecological metagenomes</taxon>
    </lineage>
</organism>
<feature type="transmembrane region" description="Helical" evidence="1">
    <location>
        <begin position="7"/>
        <end position="26"/>
    </location>
</feature>
<gene>
    <name evidence="3" type="ORF">SDC9_52419</name>
</gene>
<keyword evidence="1" id="KW-0472">Membrane</keyword>
<evidence type="ECO:0000313" key="3">
    <source>
        <dbReference type="EMBL" id="MPM06123.1"/>
    </source>
</evidence>